<sequence>MLSADDPSLITSYELVARSLEDSIKYDNLSDADKSRARKQPLHTRQPGRRGGLKQRCLAGLRSIDLFWALTAASIGTFILIALALLYFRHSHNAFMHRFSHEELSRRRHHLGFDHIYVAQHADGAVAGGGVRAHSYGCTQHAAGAARMLACAP</sequence>
<reference evidence="1" key="1">
    <citation type="submission" date="2022-07" db="EMBL/GenBank/DDBJ databases">
        <title>Phylogenomic reconstructions and comparative analyses of Kickxellomycotina fungi.</title>
        <authorList>
            <person name="Reynolds N.K."/>
            <person name="Stajich J.E."/>
            <person name="Barry K."/>
            <person name="Grigoriev I.V."/>
            <person name="Crous P."/>
            <person name="Smith M.E."/>
        </authorList>
    </citation>
    <scope>NUCLEOTIDE SEQUENCE</scope>
    <source>
        <strain evidence="1">Benny 63K</strain>
    </source>
</reference>
<evidence type="ECO:0000313" key="1">
    <source>
        <dbReference type="EMBL" id="KAJ1885157.1"/>
    </source>
</evidence>
<dbReference type="EMBL" id="JANBPG010002618">
    <property type="protein sequence ID" value="KAJ1885157.1"/>
    <property type="molecule type" value="Genomic_DNA"/>
</dbReference>
<evidence type="ECO:0000313" key="2">
    <source>
        <dbReference type="Proteomes" id="UP001150581"/>
    </source>
</evidence>
<keyword evidence="2" id="KW-1185">Reference proteome</keyword>
<proteinExistence type="predicted"/>
<organism evidence="1 2">
    <name type="scientific">Kickxella alabastrina</name>
    <dbReference type="NCBI Taxonomy" id="61397"/>
    <lineage>
        <taxon>Eukaryota</taxon>
        <taxon>Fungi</taxon>
        <taxon>Fungi incertae sedis</taxon>
        <taxon>Zoopagomycota</taxon>
        <taxon>Kickxellomycotina</taxon>
        <taxon>Kickxellomycetes</taxon>
        <taxon>Kickxellales</taxon>
        <taxon>Kickxellaceae</taxon>
        <taxon>Kickxella</taxon>
    </lineage>
</organism>
<gene>
    <name evidence="1" type="ORF">LPJ66_010260</name>
</gene>
<dbReference type="Proteomes" id="UP001150581">
    <property type="component" value="Unassembled WGS sequence"/>
</dbReference>
<protein>
    <submittedName>
        <fullName evidence="1">Uncharacterized protein</fullName>
    </submittedName>
</protein>
<comment type="caution">
    <text evidence="1">The sequence shown here is derived from an EMBL/GenBank/DDBJ whole genome shotgun (WGS) entry which is preliminary data.</text>
</comment>
<name>A0ACC1I4S3_9FUNG</name>
<accession>A0ACC1I4S3</accession>